<accession>A0A841CC48</accession>
<feature type="domain" description="ATP-grasp" evidence="2">
    <location>
        <begin position="58"/>
        <end position="241"/>
    </location>
</feature>
<keyword evidence="4" id="KW-1185">Reference proteome</keyword>
<dbReference type="Proteomes" id="UP000562464">
    <property type="component" value="Unassembled WGS sequence"/>
</dbReference>
<evidence type="ECO:0000313" key="3">
    <source>
        <dbReference type="EMBL" id="MBB5888730.1"/>
    </source>
</evidence>
<gene>
    <name evidence="3" type="ORF">HNQ37_001643</name>
</gene>
<proteinExistence type="predicted"/>
<keyword evidence="3" id="KW-0436">Ligase</keyword>
<dbReference type="PROSITE" id="PS50975">
    <property type="entry name" value="ATP_GRASP"/>
    <property type="match status" value="1"/>
</dbReference>
<dbReference type="Pfam" id="PF08443">
    <property type="entry name" value="RimK"/>
    <property type="match status" value="1"/>
</dbReference>
<dbReference type="GO" id="GO:0005737">
    <property type="term" value="C:cytoplasm"/>
    <property type="evidence" value="ECO:0007669"/>
    <property type="project" value="TreeGrafter"/>
</dbReference>
<dbReference type="RefSeq" id="WP_183541095.1">
    <property type="nucleotide sequence ID" value="NZ_DASWOY010000033.1"/>
</dbReference>
<sequence length="247" mass="27779">MRQIEKILQEIAAEESLDYHSYSDGWIIKVNEKLVTGYHFPNNNAGSSNLCNDKSATFEILNEADIPAVSHLFFMEIDEVQIRFLFNHYGSLVIKPNQGTGGSDVYHVTSQTELIPTIEKVLSRSNNMTVSPFENIAQEYRLIILNGDVQLTYKKHVQEGSWKHNLGLGAKPEIVPLDPVLEDMAKRATKVVGINFASVDIVEVDGGFKVLEINSGVMMEKFSLQSDENYEIAKSIYRKALTHLKSN</sequence>
<dbReference type="GO" id="GO:0009432">
    <property type="term" value="P:SOS response"/>
    <property type="evidence" value="ECO:0007669"/>
    <property type="project" value="TreeGrafter"/>
</dbReference>
<organism evidence="3 4">
    <name type="scientific">Lactovum miscens</name>
    <dbReference type="NCBI Taxonomy" id="190387"/>
    <lineage>
        <taxon>Bacteria</taxon>
        <taxon>Bacillati</taxon>
        <taxon>Bacillota</taxon>
        <taxon>Bacilli</taxon>
        <taxon>Lactobacillales</taxon>
        <taxon>Streptococcaceae</taxon>
        <taxon>Lactovum</taxon>
    </lineage>
</organism>
<dbReference type="SUPFAM" id="SSF56059">
    <property type="entry name" value="Glutathione synthetase ATP-binding domain-like"/>
    <property type="match status" value="1"/>
</dbReference>
<protein>
    <submittedName>
        <fullName evidence="3">Glutathione synthase/RimK-type ligase-like ATP-grasp enzyme</fullName>
    </submittedName>
</protein>
<dbReference type="Gene3D" id="3.30.470.20">
    <property type="entry name" value="ATP-grasp fold, B domain"/>
    <property type="match status" value="1"/>
</dbReference>
<keyword evidence="1" id="KW-0547">Nucleotide-binding</keyword>
<name>A0A841CC48_9LACT</name>
<evidence type="ECO:0000256" key="1">
    <source>
        <dbReference type="PROSITE-ProRule" id="PRU00409"/>
    </source>
</evidence>
<dbReference type="GO" id="GO:0018169">
    <property type="term" value="F:ribosomal S6-glutamic acid ligase activity"/>
    <property type="evidence" value="ECO:0007669"/>
    <property type="project" value="TreeGrafter"/>
</dbReference>
<reference evidence="3 4" key="1">
    <citation type="submission" date="2020-08" db="EMBL/GenBank/DDBJ databases">
        <title>Genomic Encyclopedia of Type Strains, Phase IV (KMG-IV): sequencing the most valuable type-strain genomes for metagenomic binning, comparative biology and taxonomic classification.</title>
        <authorList>
            <person name="Goeker M."/>
        </authorList>
    </citation>
    <scope>NUCLEOTIDE SEQUENCE [LARGE SCALE GENOMIC DNA]</scope>
    <source>
        <strain evidence="3 4">DSM 14925</strain>
    </source>
</reference>
<evidence type="ECO:0000313" key="4">
    <source>
        <dbReference type="Proteomes" id="UP000562464"/>
    </source>
</evidence>
<dbReference type="InterPro" id="IPR011761">
    <property type="entry name" value="ATP-grasp"/>
</dbReference>
<dbReference type="AlphaFoldDB" id="A0A841CC48"/>
<dbReference type="PANTHER" id="PTHR21621:SF0">
    <property type="entry name" value="BETA-CITRYLGLUTAMATE SYNTHASE B-RELATED"/>
    <property type="match status" value="1"/>
</dbReference>
<dbReference type="InterPro" id="IPR013651">
    <property type="entry name" value="ATP-grasp_RimK-type"/>
</dbReference>
<dbReference type="Gene3D" id="3.30.1490.20">
    <property type="entry name" value="ATP-grasp fold, A domain"/>
    <property type="match status" value="1"/>
</dbReference>
<dbReference type="InterPro" id="IPR013815">
    <property type="entry name" value="ATP_grasp_subdomain_1"/>
</dbReference>
<dbReference type="PANTHER" id="PTHR21621">
    <property type="entry name" value="RIBOSOMAL PROTEIN S6 MODIFICATION PROTEIN"/>
    <property type="match status" value="1"/>
</dbReference>
<evidence type="ECO:0000259" key="2">
    <source>
        <dbReference type="PROSITE" id="PS50975"/>
    </source>
</evidence>
<dbReference type="GO" id="GO:0046872">
    <property type="term" value="F:metal ion binding"/>
    <property type="evidence" value="ECO:0007669"/>
    <property type="project" value="InterPro"/>
</dbReference>
<keyword evidence="1" id="KW-0067">ATP-binding</keyword>
<dbReference type="GO" id="GO:0005524">
    <property type="term" value="F:ATP binding"/>
    <property type="evidence" value="ECO:0007669"/>
    <property type="project" value="UniProtKB-UniRule"/>
</dbReference>
<dbReference type="EMBL" id="JACHHV010000044">
    <property type="protein sequence ID" value="MBB5888730.1"/>
    <property type="molecule type" value="Genomic_DNA"/>
</dbReference>
<comment type="caution">
    <text evidence="3">The sequence shown here is derived from an EMBL/GenBank/DDBJ whole genome shotgun (WGS) entry which is preliminary data.</text>
</comment>